<sequence>MRAAVLVLLSYAHLSSCDLTDILLQAVGVKGKLTCHGKPVGGVDVYLMEADIREETLMSRGKTNKTGHFKLEGTDKEVTTMEPVLKILHKCDYAPGCCCYHKKRFPIPQSYVVRRSRKPRRFYDLGVIELSKKMQYDLNDQCIAYDDIKDIL</sequence>
<dbReference type="InterPro" id="IPR038479">
    <property type="entry name" value="Transthyretin-like_sf"/>
</dbReference>
<evidence type="ECO:0000313" key="5">
    <source>
        <dbReference type="EMBL" id="EYC32524.1"/>
    </source>
</evidence>
<comment type="caution">
    <text evidence="5">The sequence shown here is derived from an EMBL/GenBank/DDBJ whole genome shotgun (WGS) entry which is preliminary data.</text>
</comment>
<dbReference type="OrthoDB" id="5916590at2759"/>
<evidence type="ECO:0000256" key="2">
    <source>
        <dbReference type="ARBA" id="ARBA00010112"/>
    </source>
</evidence>
<comment type="subcellular location">
    <subcellularLocation>
        <location evidence="1">Secreted</location>
    </subcellularLocation>
</comment>
<accession>A0A016VY75</accession>
<dbReference type="Pfam" id="PF01060">
    <property type="entry name" value="TTR-52"/>
    <property type="match status" value="1"/>
</dbReference>
<evidence type="ECO:0000256" key="3">
    <source>
        <dbReference type="ARBA" id="ARBA00022525"/>
    </source>
</evidence>
<dbReference type="Gene3D" id="2.60.40.3330">
    <property type="match status" value="1"/>
</dbReference>
<keyword evidence="4" id="KW-0732">Signal</keyword>
<dbReference type="GO" id="GO:0005576">
    <property type="term" value="C:extracellular region"/>
    <property type="evidence" value="ECO:0007669"/>
    <property type="project" value="UniProtKB-SubCell"/>
</dbReference>
<protein>
    <submittedName>
        <fullName evidence="5">Uncharacterized protein</fullName>
    </submittedName>
</protein>
<reference evidence="6" key="1">
    <citation type="journal article" date="2015" name="Nat. Genet.">
        <title>The genome and transcriptome of the zoonotic hookworm Ancylostoma ceylanicum identify infection-specific gene families.</title>
        <authorList>
            <person name="Schwarz E.M."/>
            <person name="Hu Y."/>
            <person name="Antoshechkin I."/>
            <person name="Miller M.M."/>
            <person name="Sternberg P.W."/>
            <person name="Aroian R.V."/>
        </authorList>
    </citation>
    <scope>NUCLEOTIDE SEQUENCE</scope>
    <source>
        <strain evidence="6">HY135</strain>
    </source>
</reference>
<proteinExistence type="inferred from homology"/>
<dbReference type="GO" id="GO:0009986">
    <property type="term" value="C:cell surface"/>
    <property type="evidence" value="ECO:0007669"/>
    <property type="project" value="InterPro"/>
</dbReference>
<name>A0A016VY75_9BILA</name>
<comment type="similarity">
    <text evidence="2">Belongs to the nematode transthyretin-like family.</text>
</comment>
<dbReference type="InterPro" id="IPR001534">
    <property type="entry name" value="Transthyretin-like"/>
</dbReference>
<dbReference type="EMBL" id="JARK01001339">
    <property type="protein sequence ID" value="EYC32524.1"/>
    <property type="molecule type" value="Genomic_DNA"/>
</dbReference>
<evidence type="ECO:0000313" key="6">
    <source>
        <dbReference type="Proteomes" id="UP000024635"/>
    </source>
</evidence>
<gene>
    <name evidence="5" type="primary">Acey_s0003.g1629</name>
    <name evidence="5" type="ORF">Y032_0003g1629</name>
</gene>
<organism evidence="5 6">
    <name type="scientific">Ancylostoma ceylanicum</name>
    <dbReference type="NCBI Taxonomy" id="53326"/>
    <lineage>
        <taxon>Eukaryota</taxon>
        <taxon>Metazoa</taxon>
        <taxon>Ecdysozoa</taxon>
        <taxon>Nematoda</taxon>
        <taxon>Chromadorea</taxon>
        <taxon>Rhabditida</taxon>
        <taxon>Rhabditina</taxon>
        <taxon>Rhabditomorpha</taxon>
        <taxon>Strongyloidea</taxon>
        <taxon>Ancylostomatidae</taxon>
        <taxon>Ancylostomatinae</taxon>
        <taxon>Ancylostoma</taxon>
    </lineage>
</organism>
<dbReference type="AlphaFoldDB" id="A0A016VY75"/>
<keyword evidence="6" id="KW-1185">Reference proteome</keyword>
<keyword evidence="3" id="KW-0964">Secreted</keyword>
<evidence type="ECO:0000256" key="4">
    <source>
        <dbReference type="ARBA" id="ARBA00022729"/>
    </source>
</evidence>
<dbReference type="Proteomes" id="UP000024635">
    <property type="component" value="Unassembled WGS sequence"/>
</dbReference>
<evidence type="ECO:0000256" key="1">
    <source>
        <dbReference type="ARBA" id="ARBA00004613"/>
    </source>
</evidence>
<dbReference type="PANTHER" id="PTHR21700">
    <property type="entry name" value="TRANSTHYRETIN-LIKE FAMILY PROTEIN-RELATED"/>
    <property type="match status" value="1"/>
</dbReference>